<dbReference type="OrthoDB" id="417481at2759"/>
<reference evidence="3 4" key="1">
    <citation type="journal article" date="2018" name="New Phytol.">
        <title>Phylogenomics of Endogonaceae and evolution of mycorrhizas within Mucoromycota.</title>
        <authorList>
            <person name="Chang Y."/>
            <person name="Desiro A."/>
            <person name="Na H."/>
            <person name="Sandor L."/>
            <person name="Lipzen A."/>
            <person name="Clum A."/>
            <person name="Barry K."/>
            <person name="Grigoriev I.V."/>
            <person name="Martin F.M."/>
            <person name="Stajich J.E."/>
            <person name="Smith M.E."/>
            <person name="Bonito G."/>
            <person name="Spatafora J.W."/>
        </authorList>
    </citation>
    <scope>NUCLEOTIDE SEQUENCE [LARGE SCALE GENOMIC DNA]</scope>
    <source>
        <strain evidence="3 4">GMNB39</strain>
    </source>
</reference>
<dbReference type="Proteomes" id="UP000268093">
    <property type="component" value="Unassembled WGS sequence"/>
</dbReference>
<proteinExistence type="predicted"/>
<organism evidence="3 4">
    <name type="scientific">Jimgerdemannia flammicorona</name>
    <dbReference type="NCBI Taxonomy" id="994334"/>
    <lineage>
        <taxon>Eukaryota</taxon>
        <taxon>Fungi</taxon>
        <taxon>Fungi incertae sedis</taxon>
        <taxon>Mucoromycota</taxon>
        <taxon>Mucoromycotina</taxon>
        <taxon>Endogonomycetes</taxon>
        <taxon>Endogonales</taxon>
        <taxon>Endogonaceae</taxon>
        <taxon>Jimgerdemannia</taxon>
    </lineage>
</organism>
<comment type="caution">
    <text evidence="3">The sequence shown here is derived from an EMBL/GenBank/DDBJ whole genome shotgun (WGS) entry which is preliminary data.</text>
</comment>
<keyword evidence="4" id="KW-1185">Reference proteome</keyword>
<feature type="compositionally biased region" description="Polar residues" evidence="1">
    <location>
        <begin position="7"/>
        <end position="28"/>
    </location>
</feature>
<accession>A0A433A0W7</accession>
<evidence type="ECO:0000313" key="4">
    <source>
        <dbReference type="Proteomes" id="UP000268093"/>
    </source>
</evidence>
<evidence type="ECO:0000313" key="3">
    <source>
        <dbReference type="EMBL" id="RUO96344.1"/>
    </source>
</evidence>
<dbReference type="Pfam" id="PF04059">
    <property type="entry name" value="RRM_2"/>
    <property type="match status" value="1"/>
</dbReference>
<dbReference type="InterPro" id="IPR007201">
    <property type="entry name" value="Mei2-like_Rrm_C"/>
</dbReference>
<dbReference type="EMBL" id="RBNI01021893">
    <property type="protein sequence ID" value="RUO96344.1"/>
    <property type="molecule type" value="Genomic_DNA"/>
</dbReference>
<evidence type="ECO:0000259" key="2">
    <source>
        <dbReference type="Pfam" id="PF04059"/>
    </source>
</evidence>
<feature type="compositionally biased region" description="Acidic residues" evidence="1">
    <location>
        <begin position="186"/>
        <end position="207"/>
    </location>
</feature>
<feature type="region of interest" description="Disordered" evidence="1">
    <location>
        <begin position="1"/>
        <end position="30"/>
    </location>
</feature>
<feature type="region of interest" description="Disordered" evidence="1">
    <location>
        <begin position="170"/>
        <end position="207"/>
    </location>
</feature>
<feature type="compositionally biased region" description="Acidic residues" evidence="1">
    <location>
        <begin position="170"/>
        <end position="179"/>
    </location>
</feature>
<evidence type="ECO:0000256" key="1">
    <source>
        <dbReference type="SAM" id="MobiDB-lite"/>
    </source>
</evidence>
<gene>
    <name evidence="3" type="ORF">BC936DRAFT_142182</name>
</gene>
<protein>
    <recommendedName>
        <fullName evidence="2">Mei2-like C-terminal RNA recognition motif domain-containing protein</fullName>
    </recommendedName>
</protein>
<dbReference type="AlphaFoldDB" id="A0A433A0W7"/>
<feature type="domain" description="Mei2-like C-terminal RNA recognition motif" evidence="2">
    <location>
        <begin position="77"/>
        <end position="103"/>
    </location>
</feature>
<sequence length="207" mass="23197">MIRNIPNKYTQKTSDYPTNSKCSSTPSMRPTRAPMIFSIFASTSRISATSVTRSSISSMSVLSSRLPSSASGRSGENRFNSDKRCTLSYANIQGKLALIEKFRNSNVMDEELSYRPKIFYTNGPLAGEEEPFPAPTISKETRLRLRQLRQRRYHTNPQCKPSSFLDYYRDDEAEGDIPEEGATADSMDDMIADGDVIGTEEELGEPH</sequence>
<name>A0A433A0W7_9FUNG</name>